<keyword evidence="1" id="KW-1133">Transmembrane helix</keyword>
<feature type="transmembrane region" description="Helical" evidence="1">
    <location>
        <begin position="537"/>
        <end position="561"/>
    </location>
</feature>
<dbReference type="InParanoid" id="A2DYD5"/>
<name>A2DYD5_TRIV3</name>
<evidence type="ECO:0000256" key="1">
    <source>
        <dbReference type="SAM" id="Phobius"/>
    </source>
</evidence>
<protein>
    <submittedName>
        <fullName evidence="2">Uncharacterized protein</fullName>
    </submittedName>
</protein>
<evidence type="ECO:0000313" key="2">
    <source>
        <dbReference type="EMBL" id="EAY14612.1"/>
    </source>
</evidence>
<evidence type="ECO:0000313" key="3">
    <source>
        <dbReference type="Proteomes" id="UP000001542"/>
    </source>
</evidence>
<dbReference type="AlphaFoldDB" id="A2DYD5"/>
<reference evidence="2" key="1">
    <citation type="submission" date="2006-10" db="EMBL/GenBank/DDBJ databases">
        <authorList>
            <person name="Amadeo P."/>
            <person name="Zhao Q."/>
            <person name="Wortman J."/>
            <person name="Fraser-Liggett C."/>
            <person name="Carlton J."/>
        </authorList>
    </citation>
    <scope>NUCLEOTIDE SEQUENCE</scope>
    <source>
        <strain evidence="2">G3</strain>
    </source>
</reference>
<gene>
    <name evidence="2" type="ORF">TVAG_393390</name>
</gene>
<keyword evidence="1" id="KW-0812">Transmembrane</keyword>
<dbReference type="VEuPathDB" id="TrichDB:TVAGG3_0583720"/>
<reference evidence="2" key="2">
    <citation type="journal article" date="2007" name="Science">
        <title>Draft genome sequence of the sexually transmitted pathogen Trichomonas vaginalis.</title>
        <authorList>
            <person name="Carlton J.M."/>
            <person name="Hirt R.P."/>
            <person name="Silva J.C."/>
            <person name="Delcher A.L."/>
            <person name="Schatz M."/>
            <person name="Zhao Q."/>
            <person name="Wortman J.R."/>
            <person name="Bidwell S.L."/>
            <person name="Alsmark U.C.M."/>
            <person name="Besteiro S."/>
            <person name="Sicheritz-Ponten T."/>
            <person name="Noel C.J."/>
            <person name="Dacks J.B."/>
            <person name="Foster P.G."/>
            <person name="Simillion C."/>
            <person name="Van de Peer Y."/>
            <person name="Miranda-Saavedra D."/>
            <person name="Barton G.J."/>
            <person name="Westrop G.D."/>
            <person name="Mueller S."/>
            <person name="Dessi D."/>
            <person name="Fiori P.L."/>
            <person name="Ren Q."/>
            <person name="Paulsen I."/>
            <person name="Zhang H."/>
            <person name="Bastida-Corcuera F.D."/>
            <person name="Simoes-Barbosa A."/>
            <person name="Brown M.T."/>
            <person name="Hayes R.D."/>
            <person name="Mukherjee M."/>
            <person name="Okumura C.Y."/>
            <person name="Schneider R."/>
            <person name="Smith A.J."/>
            <person name="Vanacova S."/>
            <person name="Villalvazo M."/>
            <person name="Haas B.J."/>
            <person name="Pertea M."/>
            <person name="Feldblyum T.V."/>
            <person name="Utterback T.R."/>
            <person name="Shu C.L."/>
            <person name="Osoegawa K."/>
            <person name="de Jong P.J."/>
            <person name="Hrdy I."/>
            <person name="Horvathova L."/>
            <person name="Zubacova Z."/>
            <person name="Dolezal P."/>
            <person name="Malik S.B."/>
            <person name="Logsdon J.M. Jr."/>
            <person name="Henze K."/>
            <person name="Gupta A."/>
            <person name="Wang C.C."/>
            <person name="Dunne R.L."/>
            <person name="Upcroft J.A."/>
            <person name="Upcroft P."/>
            <person name="White O."/>
            <person name="Salzberg S.L."/>
            <person name="Tang P."/>
            <person name="Chiu C.-H."/>
            <person name="Lee Y.-S."/>
            <person name="Embley T.M."/>
            <person name="Coombs G.H."/>
            <person name="Mottram J.C."/>
            <person name="Tachezy J."/>
            <person name="Fraser-Liggett C.M."/>
            <person name="Johnson P.J."/>
        </authorList>
    </citation>
    <scope>NUCLEOTIDE SEQUENCE [LARGE SCALE GENOMIC DNA]</scope>
    <source>
        <strain evidence="2">G3</strain>
    </source>
</reference>
<organism evidence="2 3">
    <name type="scientific">Trichomonas vaginalis (strain ATCC PRA-98 / G3)</name>
    <dbReference type="NCBI Taxonomy" id="412133"/>
    <lineage>
        <taxon>Eukaryota</taxon>
        <taxon>Metamonada</taxon>
        <taxon>Parabasalia</taxon>
        <taxon>Trichomonadida</taxon>
        <taxon>Trichomonadidae</taxon>
        <taxon>Trichomonas</taxon>
    </lineage>
</organism>
<sequence>MIWTFLLQDARSIEAYQTGKFTYNIYHTEYGHNFTIVDQIYTKVAYEDIQRKNQDKVVNISDVPNIEYSIDTYNDPDGNFTVIRQTIKNTATTKRRLDLCTAIKFKNYYPEDQDMSAQPINNFGAYIYTPAVEFTWVYENHPNVTNKNEYSIGNGDNPKFFTNRNSEINPDGEDLKWLATSWTNNWLEPGKSSTFSFLIYYDEYNPPILKLQSELIGDEYDTEETIPIKGSFSSYVVDEPISARYEVYDPSSDNVILTDTLGSTRVTEDTTTVQFDQNIKVSQKGNFKLRVVTRNERTESELVWEKSVLIYGPNDKPKIIPLPLDYQYYIPKSDVNLAAYIYSKDTSVTEITTEVYFNNQKVLSQKFGNSHNDSRTLSFKIPEGTAPGDYKIKIVATGGVLPAEKSFDIVVKDNSVLSIDLEGNFNLTFNKDDVVNFTAVVVDPDTNFDSKFTISLYYNKHQKTSISRSNSDGIIRVPMTVSIPSDEKETSAHISVKVKGTNEESETGVTLKIQQSEDKAKATAASVQRKQQKQKKVLIIVLAVMAVVTVCVAVLVIILWLRK</sequence>
<accession>A2DYD5</accession>
<dbReference type="EMBL" id="DS113268">
    <property type="protein sequence ID" value="EAY14612.1"/>
    <property type="molecule type" value="Genomic_DNA"/>
</dbReference>
<dbReference type="Proteomes" id="UP000001542">
    <property type="component" value="Unassembled WGS sequence"/>
</dbReference>
<keyword evidence="1" id="KW-0472">Membrane</keyword>
<dbReference type="VEuPathDB" id="TrichDB:TVAG_393390"/>
<proteinExistence type="predicted"/>
<keyword evidence="3" id="KW-1185">Reference proteome</keyword>